<dbReference type="RefSeq" id="WP_163777027.1">
    <property type="nucleotide sequence ID" value="NZ_AP022569.1"/>
</dbReference>
<dbReference type="InterPro" id="IPR020843">
    <property type="entry name" value="ER"/>
</dbReference>
<dbReference type="AlphaFoldDB" id="A0A7I7KXX6"/>
<evidence type="ECO:0000313" key="3">
    <source>
        <dbReference type="Proteomes" id="UP000465866"/>
    </source>
</evidence>
<dbReference type="CDD" id="cd08241">
    <property type="entry name" value="QOR1"/>
    <property type="match status" value="1"/>
</dbReference>
<dbReference type="Gene3D" id="3.40.50.720">
    <property type="entry name" value="NAD(P)-binding Rossmann-like Domain"/>
    <property type="match status" value="1"/>
</dbReference>
<dbReference type="InterPro" id="IPR011032">
    <property type="entry name" value="GroES-like_sf"/>
</dbReference>
<evidence type="ECO:0000313" key="2">
    <source>
        <dbReference type="EMBL" id="BBX46925.1"/>
    </source>
</evidence>
<dbReference type="InterPro" id="IPR051397">
    <property type="entry name" value="Zn-ADH-like_protein"/>
</dbReference>
<proteinExistence type="predicted"/>
<reference evidence="2 3" key="1">
    <citation type="journal article" date="2019" name="Emerg. Microbes Infect.">
        <title>Comprehensive subspecies identification of 175 nontuberculous mycobacteria species based on 7547 genomic profiles.</title>
        <authorList>
            <person name="Matsumoto Y."/>
            <person name="Kinjo T."/>
            <person name="Motooka D."/>
            <person name="Nabeya D."/>
            <person name="Jung N."/>
            <person name="Uechi K."/>
            <person name="Horii T."/>
            <person name="Iida T."/>
            <person name="Fujita J."/>
            <person name="Nakamura S."/>
        </authorList>
    </citation>
    <scope>NUCLEOTIDE SEQUENCE [LARGE SCALE GENOMIC DNA]</scope>
    <source>
        <strain evidence="2 3">JCM 12404</strain>
    </source>
</reference>
<dbReference type="SUPFAM" id="SSF50129">
    <property type="entry name" value="GroES-like"/>
    <property type="match status" value="1"/>
</dbReference>
<gene>
    <name evidence="2" type="primary">qor</name>
    <name evidence="2" type="ORF">MCOO_29400</name>
</gene>
<protein>
    <submittedName>
        <fullName evidence="2">NADPH:quinone oxidoreductase</fullName>
    </submittedName>
</protein>
<dbReference type="SUPFAM" id="SSF51735">
    <property type="entry name" value="NAD(P)-binding Rossmann-fold domains"/>
    <property type="match status" value="1"/>
</dbReference>
<sequence>MRAVVCRSYGPPEDLVVDDDVADPTPGPGQLVVRVHAAAVNFPDVLLIAGKYQIKIPVPFTPGSELAGEVLDVGEGVSFVPGQRVSGTTFVGAFAEQALIHATAVTEIPEGADYASAAAFGVTYRTAYHALRSVAGVAPGDWVVVLGAAGGVGLAAVDLAVAMKARVLAAASSPEKLELCRQRGAEATIDYDREDLKSRIRELTGDAAKVVLDPVGGSYAEPALRGLARGGTFVTLGYAAGAIPSIPLNLVLLKGITVRGMEIRTFAEDRPEDSERDMRELTQLFADGVVRPYIGARFPLAEAAAALRFVADRKAIGKVVIDVTG</sequence>
<dbReference type="PANTHER" id="PTHR43677">
    <property type="entry name" value="SHORT-CHAIN DEHYDROGENASE/REDUCTASE"/>
    <property type="match status" value="1"/>
</dbReference>
<dbReference type="Proteomes" id="UP000465866">
    <property type="component" value="Chromosome"/>
</dbReference>
<name>A0A7I7KXX6_9MYCO</name>
<organism evidence="2 3">
    <name type="scientific">Mycobacterium cookii</name>
    <dbReference type="NCBI Taxonomy" id="1775"/>
    <lineage>
        <taxon>Bacteria</taxon>
        <taxon>Bacillati</taxon>
        <taxon>Actinomycetota</taxon>
        <taxon>Actinomycetes</taxon>
        <taxon>Mycobacteriales</taxon>
        <taxon>Mycobacteriaceae</taxon>
        <taxon>Mycobacterium</taxon>
    </lineage>
</organism>
<dbReference type="InterPro" id="IPR013154">
    <property type="entry name" value="ADH-like_N"/>
</dbReference>
<dbReference type="GO" id="GO:0016491">
    <property type="term" value="F:oxidoreductase activity"/>
    <property type="evidence" value="ECO:0007669"/>
    <property type="project" value="InterPro"/>
</dbReference>
<dbReference type="InterPro" id="IPR013149">
    <property type="entry name" value="ADH-like_C"/>
</dbReference>
<dbReference type="Pfam" id="PF08240">
    <property type="entry name" value="ADH_N"/>
    <property type="match status" value="1"/>
</dbReference>
<dbReference type="InterPro" id="IPR036291">
    <property type="entry name" value="NAD(P)-bd_dom_sf"/>
</dbReference>
<dbReference type="PANTHER" id="PTHR43677:SF4">
    <property type="entry name" value="QUINONE OXIDOREDUCTASE-LIKE PROTEIN 2"/>
    <property type="match status" value="1"/>
</dbReference>
<feature type="domain" description="Enoyl reductase (ER)" evidence="1">
    <location>
        <begin position="10"/>
        <end position="321"/>
    </location>
</feature>
<keyword evidence="3" id="KW-1185">Reference proteome</keyword>
<evidence type="ECO:0000259" key="1">
    <source>
        <dbReference type="SMART" id="SM00829"/>
    </source>
</evidence>
<dbReference type="Pfam" id="PF00107">
    <property type="entry name" value="ADH_zinc_N"/>
    <property type="match status" value="1"/>
</dbReference>
<dbReference type="KEGG" id="mcoo:MCOO_29400"/>
<accession>A0A7I7KXX6</accession>
<dbReference type="SMART" id="SM00829">
    <property type="entry name" value="PKS_ER"/>
    <property type="match status" value="1"/>
</dbReference>
<dbReference type="Gene3D" id="3.90.180.10">
    <property type="entry name" value="Medium-chain alcohol dehydrogenases, catalytic domain"/>
    <property type="match status" value="1"/>
</dbReference>
<dbReference type="EMBL" id="AP022569">
    <property type="protein sequence ID" value="BBX46925.1"/>
    <property type="molecule type" value="Genomic_DNA"/>
</dbReference>